<proteinExistence type="predicted"/>
<dbReference type="EMBL" id="JAAIUW010000010">
    <property type="protein sequence ID" value="KAF7811712.1"/>
    <property type="molecule type" value="Genomic_DNA"/>
</dbReference>
<organism evidence="2 3">
    <name type="scientific">Senna tora</name>
    <dbReference type="NCBI Taxonomy" id="362788"/>
    <lineage>
        <taxon>Eukaryota</taxon>
        <taxon>Viridiplantae</taxon>
        <taxon>Streptophyta</taxon>
        <taxon>Embryophyta</taxon>
        <taxon>Tracheophyta</taxon>
        <taxon>Spermatophyta</taxon>
        <taxon>Magnoliopsida</taxon>
        <taxon>eudicotyledons</taxon>
        <taxon>Gunneridae</taxon>
        <taxon>Pentapetalae</taxon>
        <taxon>rosids</taxon>
        <taxon>fabids</taxon>
        <taxon>Fabales</taxon>
        <taxon>Fabaceae</taxon>
        <taxon>Caesalpinioideae</taxon>
        <taxon>Cassia clade</taxon>
        <taxon>Senna</taxon>
    </lineage>
</organism>
<sequence>MDKVQSLISRLMRLWTSTDRAVRDGEGEPCETKTESGELCERDSRA</sequence>
<dbReference type="Proteomes" id="UP000634136">
    <property type="component" value="Unassembled WGS sequence"/>
</dbReference>
<dbReference type="AlphaFoldDB" id="A0A834T0W7"/>
<feature type="region of interest" description="Disordered" evidence="1">
    <location>
        <begin position="22"/>
        <end position="46"/>
    </location>
</feature>
<evidence type="ECO:0000313" key="3">
    <source>
        <dbReference type="Proteomes" id="UP000634136"/>
    </source>
</evidence>
<reference evidence="2" key="1">
    <citation type="submission" date="2020-09" db="EMBL/GenBank/DDBJ databases">
        <title>Genome-Enabled Discovery of Anthraquinone Biosynthesis in Senna tora.</title>
        <authorList>
            <person name="Kang S.-H."/>
            <person name="Pandey R.P."/>
            <person name="Lee C.-M."/>
            <person name="Sim J.-S."/>
            <person name="Jeong J.-T."/>
            <person name="Choi B.-S."/>
            <person name="Jung M."/>
            <person name="Ginzburg D."/>
            <person name="Zhao K."/>
            <person name="Won S.Y."/>
            <person name="Oh T.-J."/>
            <person name="Yu Y."/>
            <person name="Kim N.-H."/>
            <person name="Lee O.R."/>
            <person name="Lee T.-H."/>
            <person name="Bashyal P."/>
            <person name="Kim T.-S."/>
            <person name="Lee W.-H."/>
            <person name="Kawkins C."/>
            <person name="Kim C.-K."/>
            <person name="Kim J.S."/>
            <person name="Ahn B.O."/>
            <person name="Rhee S.Y."/>
            <person name="Sohng J.K."/>
        </authorList>
    </citation>
    <scope>NUCLEOTIDE SEQUENCE</scope>
    <source>
        <tissue evidence="2">Leaf</tissue>
    </source>
</reference>
<comment type="caution">
    <text evidence="2">The sequence shown here is derived from an EMBL/GenBank/DDBJ whole genome shotgun (WGS) entry which is preliminary data.</text>
</comment>
<protein>
    <submittedName>
        <fullName evidence="2">Uncharacterized protein</fullName>
    </submittedName>
</protein>
<evidence type="ECO:0000256" key="1">
    <source>
        <dbReference type="SAM" id="MobiDB-lite"/>
    </source>
</evidence>
<gene>
    <name evidence="2" type="ORF">G2W53_032688</name>
</gene>
<accession>A0A834T0W7</accession>
<name>A0A834T0W7_9FABA</name>
<keyword evidence="3" id="KW-1185">Reference proteome</keyword>
<evidence type="ECO:0000313" key="2">
    <source>
        <dbReference type="EMBL" id="KAF7811712.1"/>
    </source>
</evidence>